<keyword evidence="5" id="KW-0812">Transmembrane</keyword>
<dbReference type="PANTHER" id="PTHR30329:SF21">
    <property type="entry name" value="LIPOPROTEIN YIAD-RELATED"/>
    <property type="match status" value="1"/>
</dbReference>
<dbReference type="InterPro" id="IPR006664">
    <property type="entry name" value="OMP_bac"/>
</dbReference>
<keyword evidence="4" id="KW-1134">Transmembrane beta strand</keyword>
<evidence type="ECO:0000256" key="10">
    <source>
        <dbReference type="ARBA" id="ARBA00023237"/>
    </source>
</evidence>
<evidence type="ECO:0000256" key="13">
    <source>
        <dbReference type="SAM" id="SignalP"/>
    </source>
</evidence>
<protein>
    <recommendedName>
        <fullName evidence="11">Outer membrane protein A</fullName>
    </recommendedName>
</protein>
<dbReference type="Gene3D" id="2.40.160.20">
    <property type="match status" value="1"/>
</dbReference>
<reference evidence="15 16" key="2">
    <citation type="submission" date="2019-05" db="EMBL/GenBank/DDBJ databases">
        <title>Genome evolution of the obligate endosymbiont Buchnera aphidicola.</title>
        <authorList>
            <person name="Moran N.A."/>
        </authorList>
    </citation>
    <scope>NUCLEOTIDE SEQUENCE [LARGE SCALE GENOMIC DNA]</scope>
    <source>
        <strain evidence="15 16">Hta</strain>
    </source>
</reference>
<dbReference type="InterPro" id="IPR002368">
    <property type="entry name" value="OmpA"/>
</dbReference>
<accession>A0A4D6Y6R9</accession>
<evidence type="ECO:0000256" key="9">
    <source>
        <dbReference type="ARBA" id="ARBA00023157"/>
    </source>
</evidence>
<sequence length="354" mass="40812">MKKKVLAILFFVLASFVNYVQATEQNGWYFGTKLGWSYIDPFQLKYNSHIKQSKIVKDDFSVKEKFSAPIIGLFLGYEVNPYLSFEVDNSTNGFFPHKIFDKYTRYMQSHSLELTTKLSYPITDSFHVYTRLGGFAFWSDLLSQKELRDTFTKDSIIYPSVSLGAEYVFDNQLITRLDYTWKNKVKKIIDSSWKPPLGNAIFSLGWKFGNSDMDLISLYDDVNSNSESYPVLNEQINFSFDSADLKPISYDKLNKLDDDIQKMKLKNISIVLSGHSDRIGNQEYNQTLSENRAYSIKNYLTSRGFSRDSITVQGMGKQYPLTNQVCNDIKNKSLLISCLAPDRRVEIEILSNTK</sequence>
<comment type="similarity">
    <text evidence="2">Belongs to the outer membrane OOP (TC 1.B.6) superfamily. OmpA family.</text>
</comment>
<name>A0A4D6Y6R9_9GAMM</name>
<evidence type="ECO:0000259" key="14">
    <source>
        <dbReference type="PROSITE" id="PS51123"/>
    </source>
</evidence>
<dbReference type="SUPFAM" id="SSF103088">
    <property type="entry name" value="OmpA-like"/>
    <property type="match status" value="1"/>
</dbReference>
<evidence type="ECO:0000313" key="16">
    <source>
        <dbReference type="Proteomes" id="UP000298773"/>
    </source>
</evidence>
<dbReference type="OrthoDB" id="1149075at2"/>
<dbReference type="InterPro" id="IPR050330">
    <property type="entry name" value="Bact_OuterMem_StrucFunc"/>
</dbReference>
<proteinExistence type="inferred from homology"/>
<keyword evidence="10" id="KW-0998">Cell outer membrane</keyword>
<comment type="subcellular location">
    <subcellularLocation>
        <location evidence="1">Cell outer membrane</location>
        <topology evidence="1">Multi-pass membrane protein</topology>
    </subcellularLocation>
</comment>
<keyword evidence="8 12" id="KW-0472">Membrane</keyword>
<dbReference type="AlphaFoldDB" id="A0A4D6Y6R9"/>
<keyword evidence="7" id="KW-0626">Porin</keyword>
<dbReference type="InterPro" id="IPR000498">
    <property type="entry name" value="OmpA-like_TM_dom"/>
</dbReference>
<feature type="chain" id="PRO_5020205276" description="Outer membrane protein A" evidence="13">
    <location>
        <begin position="23"/>
        <end position="354"/>
    </location>
</feature>
<dbReference type="GO" id="GO:0015288">
    <property type="term" value="F:porin activity"/>
    <property type="evidence" value="ECO:0007669"/>
    <property type="project" value="UniProtKB-KW"/>
</dbReference>
<evidence type="ECO:0000256" key="2">
    <source>
        <dbReference type="ARBA" id="ARBA00005710"/>
    </source>
</evidence>
<evidence type="ECO:0000256" key="1">
    <source>
        <dbReference type="ARBA" id="ARBA00004571"/>
    </source>
</evidence>
<dbReference type="Pfam" id="PF00691">
    <property type="entry name" value="OmpA"/>
    <property type="match status" value="1"/>
</dbReference>
<evidence type="ECO:0000256" key="12">
    <source>
        <dbReference type="PROSITE-ProRule" id="PRU00473"/>
    </source>
</evidence>
<evidence type="ECO:0000256" key="8">
    <source>
        <dbReference type="ARBA" id="ARBA00023136"/>
    </source>
</evidence>
<keyword evidence="13" id="KW-0732">Signal</keyword>
<keyword evidence="3" id="KW-0813">Transport</keyword>
<dbReference type="Pfam" id="PF01389">
    <property type="entry name" value="OmpA_membrane"/>
    <property type="match status" value="1"/>
</dbReference>
<evidence type="ECO:0000256" key="3">
    <source>
        <dbReference type="ARBA" id="ARBA00022448"/>
    </source>
</evidence>
<dbReference type="GO" id="GO:0006811">
    <property type="term" value="P:monoatomic ion transport"/>
    <property type="evidence" value="ECO:0007669"/>
    <property type="project" value="UniProtKB-KW"/>
</dbReference>
<dbReference type="InterPro" id="IPR036737">
    <property type="entry name" value="OmpA-like_sf"/>
</dbReference>
<dbReference type="RefSeq" id="WP_158356600.1">
    <property type="nucleotide sequence ID" value="NZ_CP034873.1"/>
</dbReference>
<dbReference type="CDD" id="cd07185">
    <property type="entry name" value="OmpA_C-like"/>
    <property type="match status" value="1"/>
</dbReference>
<feature type="domain" description="OmpA-like" evidence="14">
    <location>
        <begin position="225"/>
        <end position="353"/>
    </location>
</feature>
<dbReference type="PROSITE" id="PS51123">
    <property type="entry name" value="OMPA_2"/>
    <property type="match status" value="1"/>
</dbReference>
<gene>
    <name evidence="15" type="ORF">D9V69_01655</name>
</gene>
<dbReference type="GO" id="GO:0009279">
    <property type="term" value="C:cell outer membrane"/>
    <property type="evidence" value="ECO:0007669"/>
    <property type="project" value="UniProtKB-SubCell"/>
</dbReference>
<dbReference type="GO" id="GO:0046930">
    <property type="term" value="C:pore complex"/>
    <property type="evidence" value="ECO:0007669"/>
    <property type="project" value="UniProtKB-KW"/>
</dbReference>
<evidence type="ECO:0000256" key="6">
    <source>
        <dbReference type="ARBA" id="ARBA00023065"/>
    </source>
</evidence>
<dbReference type="SUPFAM" id="SSF56925">
    <property type="entry name" value="OMPA-like"/>
    <property type="match status" value="1"/>
</dbReference>
<dbReference type="PANTHER" id="PTHR30329">
    <property type="entry name" value="STATOR ELEMENT OF FLAGELLAR MOTOR COMPLEX"/>
    <property type="match status" value="1"/>
</dbReference>
<keyword evidence="6" id="KW-0406">Ion transport</keyword>
<keyword evidence="9" id="KW-1015">Disulfide bond</keyword>
<dbReference type="InterPro" id="IPR006665">
    <property type="entry name" value="OmpA-like"/>
</dbReference>
<feature type="signal peptide" evidence="13">
    <location>
        <begin position="1"/>
        <end position="22"/>
    </location>
</feature>
<reference evidence="15 16" key="1">
    <citation type="submission" date="2018-12" db="EMBL/GenBank/DDBJ databases">
        <authorList>
            <person name="Chong R.A."/>
        </authorList>
    </citation>
    <scope>NUCLEOTIDE SEQUENCE [LARGE SCALE GENOMIC DNA]</scope>
    <source>
        <strain evidence="15 16">Hta</strain>
    </source>
</reference>
<evidence type="ECO:0000313" key="15">
    <source>
        <dbReference type="EMBL" id="QCI21630.1"/>
    </source>
</evidence>
<dbReference type="InterPro" id="IPR011250">
    <property type="entry name" value="OMP/PagP_B-barrel"/>
</dbReference>
<dbReference type="EMBL" id="CP034873">
    <property type="protein sequence ID" value="QCI21630.1"/>
    <property type="molecule type" value="Genomic_DNA"/>
</dbReference>
<organism evidence="15 16">
    <name type="scientific">Buchnera aphidicola</name>
    <name type="common">Hyadaphis tataricae</name>
    <dbReference type="NCBI Taxonomy" id="1241859"/>
    <lineage>
        <taxon>Bacteria</taxon>
        <taxon>Pseudomonadati</taxon>
        <taxon>Pseudomonadota</taxon>
        <taxon>Gammaproteobacteria</taxon>
        <taxon>Enterobacterales</taxon>
        <taxon>Erwiniaceae</taxon>
        <taxon>Buchnera</taxon>
    </lineage>
</organism>
<dbReference type="Gene3D" id="3.30.1330.60">
    <property type="entry name" value="OmpA-like domain"/>
    <property type="match status" value="1"/>
</dbReference>
<evidence type="ECO:0000256" key="4">
    <source>
        <dbReference type="ARBA" id="ARBA00022452"/>
    </source>
</evidence>
<dbReference type="Proteomes" id="UP000298773">
    <property type="component" value="Chromosome"/>
</dbReference>
<evidence type="ECO:0000256" key="11">
    <source>
        <dbReference type="ARBA" id="ARBA00029539"/>
    </source>
</evidence>
<evidence type="ECO:0000256" key="7">
    <source>
        <dbReference type="ARBA" id="ARBA00023114"/>
    </source>
</evidence>
<evidence type="ECO:0000256" key="5">
    <source>
        <dbReference type="ARBA" id="ARBA00022692"/>
    </source>
</evidence>
<dbReference type="PRINTS" id="PR01021">
    <property type="entry name" value="OMPADOMAIN"/>
</dbReference>
<dbReference type="PRINTS" id="PR01022">
    <property type="entry name" value="OUTRMMBRANEA"/>
</dbReference>